<accession>A0A1E7WVR9</accession>
<dbReference type="PATRIC" id="fig|762836.4.peg.1785"/>
<dbReference type="Proteomes" id="UP000175989">
    <property type="component" value="Unassembled WGS sequence"/>
</dbReference>
<dbReference type="EMBL" id="LROM01000071">
    <property type="protein sequence ID" value="OFA03900.1"/>
    <property type="molecule type" value="Genomic_DNA"/>
</dbReference>
<keyword evidence="2" id="KW-1185">Reference proteome</keyword>
<proteinExistence type="predicted"/>
<evidence type="ECO:0000313" key="2">
    <source>
        <dbReference type="Proteomes" id="UP000175989"/>
    </source>
</evidence>
<evidence type="ECO:0000313" key="1">
    <source>
        <dbReference type="EMBL" id="OFA03900.1"/>
    </source>
</evidence>
<organism evidence="1 2">
    <name type="scientific">Duganella phyllosphaerae</name>
    <dbReference type="NCBI Taxonomy" id="762836"/>
    <lineage>
        <taxon>Bacteria</taxon>
        <taxon>Pseudomonadati</taxon>
        <taxon>Pseudomonadota</taxon>
        <taxon>Betaproteobacteria</taxon>
        <taxon>Burkholderiales</taxon>
        <taxon>Oxalobacteraceae</taxon>
        <taxon>Telluria group</taxon>
        <taxon>Duganella</taxon>
    </lineage>
</organism>
<dbReference type="Gene3D" id="3.40.190.10">
    <property type="entry name" value="Periplasmic binding protein-like II"/>
    <property type="match status" value="2"/>
</dbReference>
<dbReference type="RefSeq" id="WP_070247420.1">
    <property type="nucleotide sequence ID" value="NZ_LROM01000071.1"/>
</dbReference>
<dbReference type="PANTHER" id="PTHR35841">
    <property type="entry name" value="PHOSPHONATES-BINDING PERIPLASMIC PROTEIN"/>
    <property type="match status" value="1"/>
</dbReference>
<gene>
    <name evidence="1" type="ORF">DUPY_17150</name>
</gene>
<comment type="caution">
    <text evidence="1">The sequence shown here is derived from an EMBL/GenBank/DDBJ whole genome shotgun (WGS) entry which is preliminary data.</text>
</comment>
<dbReference type="SUPFAM" id="SSF53850">
    <property type="entry name" value="Periplasmic binding protein-like II"/>
    <property type="match status" value="1"/>
</dbReference>
<sequence length="270" mass="29018">MHWKTALPMYNVSPRLTQGYETLLAELIEQVGVHATLEQPGTLIDFWRQPDLLVSQTCGHPYVTQLRGQVQLLATPAYDFPGCDHCDYSSVIVTRTGSGIAGLAQARGRVAAINDAHSNSGMNALRHAVAPFSNGAEFFRDVKWSGSHAASLALVAAGVADIAAIDCVTYGYIALEYPERLRDISVLDYSATAPGLPFIAGGQVPLVLVERLRQALLWPGARLRTAMDALRIESFDYLDDAAYDCINVMAAVPARTMVTGPSATASPVVT</sequence>
<reference evidence="2" key="1">
    <citation type="journal article" date="2016" name="Front. Microbiol.">
        <title>Molecular Keys to the Janthinobacterium and Duganella spp. Interaction with the Plant Pathogen Fusarium graminearum.</title>
        <authorList>
            <person name="Haack F.S."/>
            <person name="Poehlein A."/>
            <person name="Kroger C."/>
            <person name="Voigt C.A."/>
            <person name="Piepenbring M."/>
            <person name="Bode H.B."/>
            <person name="Daniel R."/>
            <person name="Schafer W."/>
            <person name="Streit W.R."/>
        </authorList>
    </citation>
    <scope>NUCLEOTIDE SEQUENCE [LARGE SCALE GENOMIC DNA]</scope>
    <source>
        <strain evidence="2">T54</strain>
    </source>
</reference>
<dbReference type="Pfam" id="PF12974">
    <property type="entry name" value="Phosphonate-bd"/>
    <property type="match status" value="1"/>
</dbReference>
<protein>
    <submittedName>
        <fullName evidence="1">ABC transporter, phosphonate, periplasmic substrate-binding protein</fullName>
    </submittedName>
</protein>
<dbReference type="AlphaFoldDB" id="A0A1E7WVR9"/>
<name>A0A1E7WVR9_9BURK</name>
<dbReference type="PANTHER" id="PTHR35841:SF1">
    <property type="entry name" value="PHOSPHONATES-BINDING PERIPLASMIC PROTEIN"/>
    <property type="match status" value="1"/>
</dbReference>